<dbReference type="Gene3D" id="2.60.260.20">
    <property type="entry name" value="Urease metallochaperone UreE, N-terminal domain"/>
    <property type="match status" value="1"/>
</dbReference>
<dbReference type="SUPFAM" id="SSF69737">
    <property type="entry name" value="Urease metallochaperone UreE, C-terminal domain"/>
    <property type="match status" value="1"/>
</dbReference>
<evidence type="ECO:0000256" key="2">
    <source>
        <dbReference type="ARBA" id="ARBA00022596"/>
    </source>
</evidence>
<evidence type="ECO:0000313" key="4">
    <source>
        <dbReference type="EMBL" id="MBB2148106.1"/>
    </source>
</evidence>
<protein>
    <submittedName>
        <fullName evidence="4">Urease accessory protein UreE</fullName>
    </submittedName>
</protein>
<gene>
    <name evidence="4" type="ORF">GM920_04185</name>
</gene>
<sequence>MLNNEVIRIDRLPVVQPLNNQEEDSLILEWYEVNRTIIKRESAAGRMIHLDKPSSAVLKQGLVIYQDEICVIRIFIKPCTCMVLQSSNMEMVGLFCFDVGNRHLPIYMIDDHKIAIAYDGRLFPALQQKYGASVTLANYRLDPSQIINCYGNIYEQNIKTKK</sequence>
<keyword evidence="5" id="KW-1185">Reference proteome</keyword>
<dbReference type="InterPro" id="IPR036118">
    <property type="entry name" value="UreE_N_sf"/>
</dbReference>
<keyword evidence="3" id="KW-0143">Chaperone</keyword>
<dbReference type="RefSeq" id="WP_182953693.1">
    <property type="nucleotide sequence ID" value="NZ_WNXC01000001.1"/>
</dbReference>
<reference evidence="4 5" key="1">
    <citation type="submission" date="2019-11" db="EMBL/GenBank/DDBJ databases">
        <title>Description of Pedobacter sp. LMG 31462T.</title>
        <authorList>
            <person name="Carlier A."/>
            <person name="Qi S."/>
            <person name="Vandamme P."/>
        </authorList>
    </citation>
    <scope>NUCLEOTIDE SEQUENCE [LARGE SCALE GENOMIC DNA]</scope>
    <source>
        <strain evidence="4 5">LMG 31462</strain>
    </source>
</reference>
<proteinExistence type="predicted"/>
<dbReference type="SUPFAM" id="SSF69287">
    <property type="entry name" value="Urease metallochaperone UreE, N-terminal domain"/>
    <property type="match status" value="1"/>
</dbReference>
<dbReference type="Gene3D" id="3.30.70.790">
    <property type="entry name" value="UreE, C-terminal domain"/>
    <property type="match status" value="1"/>
</dbReference>
<organism evidence="4 5">
    <name type="scientific">Pedobacter gandavensis</name>
    <dbReference type="NCBI Taxonomy" id="2679963"/>
    <lineage>
        <taxon>Bacteria</taxon>
        <taxon>Pseudomonadati</taxon>
        <taxon>Bacteroidota</taxon>
        <taxon>Sphingobacteriia</taxon>
        <taxon>Sphingobacteriales</taxon>
        <taxon>Sphingobacteriaceae</taxon>
        <taxon>Pedobacter</taxon>
    </lineage>
</organism>
<evidence type="ECO:0000313" key="5">
    <source>
        <dbReference type="Proteomes" id="UP000636110"/>
    </source>
</evidence>
<evidence type="ECO:0000256" key="1">
    <source>
        <dbReference type="ARBA" id="ARBA00022490"/>
    </source>
</evidence>
<keyword evidence="2" id="KW-0533">Nickel</keyword>
<dbReference type="Proteomes" id="UP000636110">
    <property type="component" value="Unassembled WGS sequence"/>
</dbReference>
<comment type="caution">
    <text evidence="4">The sequence shown here is derived from an EMBL/GenBank/DDBJ whole genome shotgun (WGS) entry which is preliminary data.</text>
</comment>
<dbReference type="EMBL" id="WNXC01000001">
    <property type="protein sequence ID" value="MBB2148106.1"/>
    <property type="molecule type" value="Genomic_DNA"/>
</dbReference>
<keyword evidence="1" id="KW-0963">Cytoplasm</keyword>
<evidence type="ECO:0000256" key="3">
    <source>
        <dbReference type="ARBA" id="ARBA00023186"/>
    </source>
</evidence>
<dbReference type="InterPro" id="IPR012406">
    <property type="entry name" value="UreE"/>
</dbReference>
<dbReference type="PIRSF" id="PIRSF036402">
    <property type="entry name" value="Ureas_acces_UreE"/>
    <property type="match status" value="1"/>
</dbReference>
<name>A0ABR6ES92_9SPHI</name>
<accession>A0ABR6ES92</accession>